<gene>
    <name evidence="1" type="ORF">TBIB3V08_LOCUS1249</name>
</gene>
<proteinExistence type="predicted"/>
<dbReference type="AlphaFoldDB" id="A0A7R9HWH4"/>
<protein>
    <submittedName>
        <fullName evidence="1">Uncharacterized protein</fullName>
    </submittedName>
</protein>
<dbReference type="EMBL" id="OD564501">
    <property type="protein sequence ID" value="CAD7438663.1"/>
    <property type="molecule type" value="Genomic_DNA"/>
</dbReference>
<accession>A0A7R9HWH4</accession>
<sequence>MEWASFMCETGPFHFGLGGGAEPWRRKAWTGAARRAVVSKTPPASWTPPASSVSFTFTSYLTLHCSTMVWAIRLGHSVIHCPANSACGTLVHHGDELGVPLGYSTKRHVSLLNKNTNAVDTRGSHESEKIEHYIICRYRTEARKRTGTTAHRDNLHLNECVIAAIRLSGYPATPQHDAVASDHLWHVIGDIDRGSKTDDFTAETVPASMAAWSKAPTCAIYWTIDDWGIVVLSRSGVLRESGKPFWKKTTLSGADWHLNPDLLVIGSLVHERDACSDHSVTEAGLLSVNFCDIFLSRLG</sequence>
<organism evidence="1">
    <name type="scientific">Timema bartmani</name>
    <dbReference type="NCBI Taxonomy" id="61472"/>
    <lineage>
        <taxon>Eukaryota</taxon>
        <taxon>Metazoa</taxon>
        <taxon>Ecdysozoa</taxon>
        <taxon>Arthropoda</taxon>
        <taxon>Hexapoda</taxon>
        <taxon>Insecta</taxon>
        <taxon>Pterygota</taxon>
        <taxon>Neoptera</taxon>
        <taxon>Polyneoptera</taxon>
        <taxon>Phasmatodea</taxon>
        <taxon>Timematodea</taxon>
        <taxon>Timematoidea</taxon>
        <taxon>Timematidae</taxon>
        <taxon>Timema</taxon>
    </lineage>
</organism>
<reference evidence="1" key="1">
    <citation type="submission" date="2020-11" db="EMBL/GenBank/DDBJ databases">
        <authorList>
            <person name="Tran Van P."/>
        </authorList>
    </citation>
    <scope>NUCLEOTIDE SEQUENCE</scope>
</reference>
<evidence type="ECO:0000313" key="1">
    <source>
        <dbReference type="EMBL" id="CAD7438663.1"/>
    </source>
</evidence>
<name>A0A7R9HWH4_9NEOP</name>